<dbReference type="Proteomes" id="UP000601171">
    <property type="component" value="Unassembled WGS sequence"/>
</dbReference>
<dbReference type="SUPFAM" id="SSF53067">
    <property type="entry name" value="Actin-like ATPase domain"/>
    <property type="match status" value="2"/>
</dbReference>
<protein>
    <submittedName>
        <fullName evidence="5">Sugar kinase</fullName>
    </submittedName>
</protein>
<comment type="caution">
    <text evidence="5">The sequence shown here is derived from an EMBL/GenBank/DDBJ whole genome shotgun (WGS) entry which is preliminary data.</text>
</comment>
<evidence type="ECO:0000313" key="5">
    <source>
        <dbReference type="EMBL" id="MBC8589280.1"/>
    </source>
</evidence>
<dbReference type="GO" id="GO:0016301">
    <property type="term" value="F:kinase activity"/>
    <property type="evidence" value="ECO:0007669"/>
    <property type="project" value="UniProtKB-KW"/>
</dbReference>
<dbReference type="InterPro" id="IPR018484">
    <property type="entry name" value="FGGY_N"/>
</dbReference>
<sequence>MCILAVDIGTSSVKMVILDESYNILDSISIKYNYKISNIDWVELDPDEVFLAMIKGLKIMSKYRDKIQVIGFDTFSPSVSFMDKDGEMLYPIITHLDRRSKKQTKKIMEVMGKDSFQNITGVQPFTGGVSITTILWMMENRPDILDRTYKVGHLNTYIYHKLTGVWASDPTNASMMGLYETIKWGNWSEEICETFGIPMDKLPPIMPAGSIAGTLTKEISELTGLYEGIPVALGTNDAASTQVAVSNTNAGDILIISGSSEMISIISDKPIVNDNYYLRNAITPGKWQIFAITIGGFAIDWFRKEFYKDMDINTFFNVELPDVIQNYIDNTTVTFLPYLAGDRQSLEPKRGAFNGLSLDTTRKDMLAGILLGMHEPILETLNISSKFLNLNKNIKLTGGMINDQFMEVKGKLLNDYNFTVKHNCTAIGSGMLAYESLKAITFDSNVSI</sequence>
<reference evidence="5" key="1">
    <citation type="submission" date="2020-08" db="EMBL/GenBank/DDBJ databases">
        <title>Genome public.</title>
        <authorList>
            <person name="Liu C."/>
            <person name="Sun Q."/>
        </authorList>
    </citation>
    <scope>NUCLEOTIDE SEQUENCE</scope>
    <source>
        <strain evidence="5">BX21</strain>
    </source>
</reference>
<dbReference type="AlphaFoldDB" id="A0A926EVI2"/>
<dbReference type="PANTHER" id="PTHR43095">
    <property type="entry name" value="SUGAR KINASE"/>
    <property type="match status" value="1"/>
</dbReference>
<dbReference type="GO" id="GO:0005975">
    <property type="term" value="P:carbohydrate metabolic process"/>
    <property type="evidence" value="ECO:0007669"/>
    <property type="project" value="InterPro"/>
</dbReference>
<evidence type="ECO:0000256" key="1">
    <source>
        <dbReference type="ARBA" id="ARBA00009156"/>
    </source>
</evidence>
<dbReference type="InterPro" id="IPR050406">
    <property type="entry name" value="FGGY_Carb_Kinase"/>
</dbReference>
<organism evidence="5 6">
    <name type="scientific">Paratissierella segnis</name>
    <dbReference type="NCBI Taxonomy" id="2763679"/>
    <lineage>
        <taxon>Bacteria</taxon>
        <taxon>Bacillati</taxon>
        <taxon>Bacillota</taxon>
        <taxon>Tissierellia</taxon>
        <taxon>Tissierellales</taxon>
        <taxon>Tissierellaceae</taxon>
        <taxon>Paratissierella</taxon>
    </lineage>
</organism>
<dbReference type="Pfam" id="PF00370">
    <property type="entry name" value="FGGY_N"/>
    <property type="match status" value="1"/>
</dbReference>
<evidence type="ECO:0000256" key="3">
    <source>
        <dbReference type="ARBA" id="ARBA00022777"/>
    </source>
</evidence>
<dbReference type="PANTHER" id="PTHR43095:SF2">
    <property type="entry name" value="GLUCONOKINASE"/>
    <property type="match status" value="1"/>
</dbReference>
<evidence type="ECO:0000313" key="6">
    <source>
        <dbReference type="Proteomes" id="UP000601171"/>
    </source>
</evidence>
<comment type="similarity">
    <text evidence="1">Belongs to the FGGY kinase family.</text>
</comment>
<keyword evidence="2" id="KW-0808">Transferase</keyword>
<dbReference type="PIRSF" id="PIRSF000538">
    <property type="entry name" value="GlpK"/>
    <property type="match status" value="1"/>
</dbReference>
<dbReference type="EMBL" id="JACRTG010000033">
    <property type="protein sequence ID" value="MBC8589280.1"/>
    <property type="molecule type" value="Genomic_DNA"/>
</dbReference>
<dbReference type="InterPro" id="IPR043129">
    <property type="entry name" value="ATPase_NBD"/>
</dbReference>
<dbReference type="Gene3D" id="3.30.420.40">
    <property type="match status" value="2"/>
</dbReference>
<accession>A0A926EVI2</accession>
<evidence type="ECO:0000259" key="4">
    <source>
        <dbReference type="Pfam" id="PF00370"/>
    </source>
</evidence>
<proteinExistence type="inferred from homology"/>
<dbReference type="InterPro" id="IPR000577">
    <property type="entry name" value="Carb_kinase_FGGY"/>
</dbReference>
<dbReference type="CDD" id="cd00366">
    <property type="entry name" value="ASKHA_NBD_FGGY"/>
    <property type="match status" value="1"/>
</dbReference>
<name>A0A926EVI2_9FIRM</name>
<keyword evidence="3 5" id="KW-0418">Kinase</keyword>
<keyword evidence="6" id="KW-1185">Reference proteome</keyword>
<feature type="domain" description="Carbohydrate kinase FGGY N-terminal" evidence="4">
    <location>
        <begin position="3"/>
        <end position="243"/>
    </location>
</feature>
<gene>
    <name evidence="5" type="ORF">H8707_13750</name>
</gene>
<evidence type="ECO:0000256" key="2">
    <source>
        <dbReference type="ARBA" id="ARBA00022679"/>
    </source>
</evidence>